<evidence type="ECO:0008006" key="4">
    <source>
        <dbReference type="Google" id="ProtNLM"/>
    </source>
</evidence>
<sequence>MICGFKAVWAAIGAISLLAAGTAGCARNDADQLAASAVQTIRQAESIHFQEQSQTAVDGFPLPQLPRVEGSMAGGKVTALAARSGTMAERNTPDAADVPPLRWNLPLWLEHYDKLKGQARLDRAQSDSSSRAVSVKLNPDEVRQLVASELLTQKGDIQRQLAAALQAPPRGVSGAKAGQLRSELQGAAAEQSARLDEMLGSLQAEGEMTFWLDKNNRPLRLSLGTNLRYRSGGQNRTETGQTVYTFGE</sequence>
<dbReference type="Proteomes" id="UP000031967">
    <property type="component" value="Unassembled WGS sequence"/>
</dbReference>
<name>A0ABR5AJG6_9BACL</name>
<feature type="signal peptide" evidence="1">
    <location>
        <begin position="1"/>
        <end position="25"/>
    </location>
</feature>
<keyword evidence="3" id="KW-1185">Reference proteome</keyword>
<gene>
    <name evidence="2" type="ORF">SD70_09030</name>
</gene>
<organism evidence="2 3">
    <name type="scientific">Gordoniibacillus kamchatkensis</name>
    <dbReference type="NCBI Taxonomy" id="1590651"/>
    <lineage>
        <taxon>Bacteria</taxon>
        <taxon>Bacillati</taxon>
        <taxon>Bacillota</taxon>
        <taxon>Bacilli</taxon>
        <taxon>Bacillales</taxon>
        <taxon>Paenibacillaceae</taxon>
        <taxon>Gordoniibacillus</taxon>
    </lineage>
</organism>
<evidence type="ECO:0000256" key="1">
    <source>
        <dbReference type="SAM" id="SignalP"/>
    </source>
</evidence>
<proteinExistence type="predicted"/>
<feature type="chain" id="PRO_5047208753" description="Lipoprotein" evidence="1">
    <location>
        <begin position="26"/>
        <end position="248"/>
    </location>
</feature>
<reference evidence="2 3" key="1">
    <citation type="submission" date="2014-12" db="EMBL/GenBank/DDBJ databases">
        <title>Draft genome sequence of Paenibacillus kamchatkensis strain B-2647.</title>
        <authorList>
            <person name="Karlyshev A.V."/>
            <person name="Kudryashova E.B."/>
        </authorList>
    </citation>
    <scope>NUCLEOTIDE SEQUENCE [LARGE SCALE GENOMIC DNA]</scope>
    <source>
        <strain evidence="2 3">VKM B-2647</strain>
    </source>
</reference>
<evidence type="ECO:0000313" key="3">
    <source>
        <dbReference type="Proteomes" id="UP000031967"/>
    </source>
</evidence>
<dbReference type="PROSITE" id="PS51257">
    <property type="entry name" value="PROKAR_LIPOPROTEIN"/>
    <property type="match status" value="1"/>
</dbReference>
<protein>
    <recommendedName>
        <fullName evidence="4">Lipoprotein</fullName>
    </recommendedName>
</protein>
<accession>A0ABR5AJG6</accession>
<dbReference type="RefSeq" id="WP_041047255.1">
    <property type="nucleotide sequence ID" value="NZ_JXAK01000012.1"/>
</dbReference>
<dbReference type="EMBL" id="JXAK01000012">
    <property type="protein sequence ID" value="KIL41164.1"/>
    <property type="molecule type" value="Genomic_DNA"/>
</dbReference>
<keyword evidence="1" id="KW-0732">Signal</keyword>
<comment type="caution">
    <text evidence="2">The sequence shown here is derived from an EMBL/GenBank/DDBJ whole genome shotgun (WGS) entry which is preliminary data.</text>
</comment>
<evidence type="ECO:0000313" key="2">
    <source>
        <dbReference type="EMBL" id="KIL41164.1"/>
    </source>
</evidence>